<evidence type="ECO:0000256" key="2">
    <source>
        <dbReference type="ARBA" id="ARBA00022487"/>
    </source>
</evidence>
<keyword evidence="6 10" id="KW-0378">Hydrolase</keyword>
<feature type="chain" id="PRO_5044048209" description="Carboxylic ester hydrolase" evidence="10">
    <location>
        <begin position="19"/>
        <end position="920"/>
    </location>
</feature>
<dbReference type="Proteomes" id="UP000803884">
    <property type="component" value="Unassembled WGS sequence"/>
</dbReference>
<feature type="compositionally biased region" description="Low complexity" evidence="11">
    <location>
        <begin position="132"/>
        <end position="191"/>
    </location>
</feature>
<feature type="compositionally biased region" description="Low complexity" evidence="11">
    <location>
        <begin position="86"/>
        <end position="96"/>
    </location>
</feature>
<accession>A0AB34KPD5</accession>
<dbReference type="PANTHER" id="PTHR33938">
    <property type="entry name" value="FERULOYL ESTERASE B-RELATED"/>
    <property type="match status" value="1"/>
</dbReference>
<dbReference type="Pfam" id="PF07519">
    <property type="entry name" value="Tannase"/>
    <property type="match status" value="1"/>
</dbReference>
<keyword evidence="13" id="KW-1185">Reference proteome</keyword>
<feature type="compositionally biased region" description="Gly residues" evidence="11">
    <location>
        <begin position="75"/>
        <end position="85"/>
    </location>
</feature>
<evidence type="ECO:0000256" key="9">
    <source>
        <dbReference type="ARBA" id="ARBA00034075"/>
    </source>
</evidence>
<evidence type="ECO:0000256" key="4">
    <source>
        <dbReference type="ARBA" id="ARBA00022723"/>
    </source>
</evidence>
<evidence type="ECO:0000313" key="12">
    <source>
        <dbReference type="EMBL" id="KAL1586929.1"/>
    </source>
</evidence>
<protein>
    <recommendedName>
        <fullName evidence="10">Carboxylic ester hydrolase</fullName>
        <ecNumber evidence="10">3.1.1.-</ecNumber>
    </recommendedName>
</protein>
<keyword evidence="5 10" id="KW-0732">Signal</keyword>
<dbReference type="GO" id="GO:0045493">
    <property type="term" value="P:xylan catabolic process"/>
    <property type="evidence" value="ECO:0007669"/>
    <property type="project" value="UniProtKB-KW"/>
</dbReference>
<keyword evidence="3" id="KW-0119">Carbohydrate metabolism</keyword>
<keyword evidence="8" id="KW-1015">Disulfide bond</keyword>
<keyword evidence="3" id="KW-0858">Xylan degradation</keyword>
<sequence>MRADVPLFASLLAASAAAQNVTGSYNSSSSVDNSYSKNNNAKIVAELEAEVAALHKQIDSAKQQTCDAPASPVAGGSGSGSGSGNGASSPAGYSAPVNPAGSQATAASGEDNTHSGADSKAPAAGSPAGYTGSNQGSSNNGGSPAAPASGSDKPAGYSSDDSSAPSSGSDKPAEYSGEGSNSGSSSGSSDSGDVKNYGEYYAPNAPTSGAKSTSTVTVIVTAGQTETAHLTKTATVTDAAESASETGDVEIVTATETYCGKGPIPSAPVSSAGSGSNGNVGKASSALSSVLSSAIPSYGSSEGVISSTRGYFTNGTHVPYPTGASSGLQTTTRGASDTLFTSSSVAVNPAGNSTTSAFQTGVVPTGTGVSSSASATATAAVEMSDCATFCESLDSFNGWDVTPLTCTQHTAGTQVSSPSGQSSVGCAASFTPQVDLCQVTMNIKTSGTAETYVEVWLPNANETSWNGRSMNTDNGGLNGCIHYVDMQYVTGMGFAAIGDNAGHNGSSFDGTWTLNNNEAIIDWSYRSRHAAVEVGKETIDQFYNKAADYSYYVGCSAGGAQGIQSAEKFPNDFDGIISGAAANDFNHLQGWSATFRKITGSTSNDTFLTSDDWVFVQSYILDQCDEALDGVADGIIEDPTRCEFDASVIPVCSGDATDNCLTATQIQTVEDVFKPLYDTEGNLIYPALLYGAQVDAFKLGLLNGGIQGIAQDWFRGAVFNDSSFDITTITDEDIALGVSQDDLHGNPSAFSAELGEFNAAGKKLMVYHGMADPMTSGGNSQRYYLKVAQKLGLSNTEIDEFMRFFRISGMAHCGVGGISGAGAWMFGQNGAASAASNNIVSNLVDWVENGNAPDTLRGTKFWYDTPSMGVMFERDHCRFPYRTTYKSGDSTLPESWGCEMIENWQDCADKYCNADGQTFT</sequence>
<proteinExistence type="inferred from homology"/>
<evidence type="ECO:0000256" key="5">
    <source>
        <dbReference type="ARBA" id="ARBA00022729"/>
    </source>
</evidence>
<keyword evidence="2" id="KW-0719">Serine esterase</keyword>
<feature type="signal peptide" evidence="10">
    <location>
        <begin position="1"/>
        <end position="18"/>
    </location>
</feature>
<gene>
    <name evidence="12" type="ORF">WHR41_04032</name>
</gene>
<comment type="similarity">
    <text evidence="1 10">Belongs to the tannase family.</text>
</comment>
<keyword evidence="3" id="KW-0624">Polysaccharide degradation</keyword>
<evidence type="ECO:0000256" key="8">
    <source>
        <dbReference type="ARBA" id="ARBA00023157"/>
    </source>
</evidence>
<evidence type="ECO:0000256" key="3">
    <source>
        <dbReference type="ARBA" id="ARBA00022651"/>
    </source>
</evidence>
<dbReference type="PANTHER" id="PTHR33938:SF15">
    <property type="entry name" value="FERULOYL ESTERASE B-RELATED"/>
    <property type="match status" value="1"/>
</dbReference>
<dbReference type="GO" id="GO:0046872">
    <property type="term" value="F:metal ion binding"/>
    <property type="evidence" value="ECO:0007669"/>
    <property type="project" value="UniProtKB-KW"/>
</dbReference>
<dbReference type="GO" id="GO:0030600">
    <property type="term" value="F:feruloyl esterase activity"/>
    <property type="evidence" value="ECO:0007669"/>
    <property type="project" value="UniProtKB-EC"/>
</dbReference>
<evidence type="ECO:0000256" key="1">
    <source>
        <dbReference type="ARBA" id="ARBA00006249"/>
    </source>
</evidence>
<evidence type="ECO:0000256" key="10">
    <source>
        <dbReference type="RuleBase" id="RU361238"/>
    </source>
</evidence>
<dbReference type="EC" id="3.1.1.-" evidence="10"/>
<dbReference type="AlphaFoldDB" id="A0AB34KPD5"/>
<keyword evidence="7" id="KW-0106">Calcium</keyword>
<dbReference type="GeneID" id="96005476"/>
<evidence type="ECO:0000256" key="11">
    <source>
        <dbReference type="SAM" id="MobiDB-lite"/>
    </source>
</evidence>
<dbReference type="InterPro" id="IPR029058">
    <property type="entry name" value="AB_hydrolase_fold"/>
</dbReference>
<keyword evidence="4" id="KW-0479">Metal-binding</keyword>
<evidence type="ECO:0000256" key="6">
    <source>
        <dbReference type="ARBA" id="ARBA00022801"/>
    </source>
</evidence>
<organism evidence="12 13">
    <name type="scientific">Cladosporium halotolerans</name>
    <dbReference type="NCBI Taxonomy" id="1052096"/>
    <lineage>
        <taxon>Eukaryota</taxon>
        <taxon>Fungi</taxon>
        <taxon>Dikarya</taxon>
        <taxon>Ascomycota</taxon>
        <taxon>Pezizomycotina</taxon>
        <taxon>Dothideomycetes</taxon>
        <taxon>Dothideomycetidae</taxon>
        <taxon>Cladosporiales</taxon>
        <taxon>Cladosporiaceae</taxon>
        <taxon>Cladosporium</taxon>
    </lineage>
</organism>
<dbReference type="InterPro" id="IPR011118">
    <property type="entry name" value="Tannase/feruloyl_esterase"/>
</dbReference>
<dbReference type="SUPFAM" id="SSF53474">
    <property type="entry name" value="alpha/beta-Hydrolases"/>
    <property type="match status" value="1"/>
</dbReference>
<comment type="caution">
    <text evidence="12">The sequence shown here is derived from an EMBL/GenBank/DDBJ whole genome shotgun (WGS) entry which is preliminary data.</text>
</comment>
<dbReference type="EMBL" id="JAAQHG020000012">
    <property type="protein sequence ID" value="KAL1586929.1"/>
    <property type="molecule type" value="Genomic_DNA"/>
</dbReference>
<evidence type="ECO:0000256" key="7">
    <source>
        <dbReference type="ARBA" id="ARBA00022837"/>
    </source>
</evidence>
<name>A0AB34KPD5_9PEZI</name>
<evidence type="ECO:0000313" key="13">
    <source>
        <dbReference type="Proteomes" id="UP000803884"/>
    </source>
</evidence>
<reference evidence="12 13" key="1">
    <citation type="journal article" date="2020" name="Microbiol. Resour. Announc.">
        <title>Draft Genome Sequence of a Cladosporium Species Isolated from the Mesophotic Ascidian Didemnum maculosum.</title>
        <authorList>
            <person name="Gioti A."/>
            <person name="Siaperas R."/>
            <person name="Nikolaivits E."/>
            <person name="Le Goff G."/>
            <person name="Ouazzani J."/>
            <person name="Kotoulas G."/>
            <person name="Topakas E."/>
        </authorList>
    </citation>
    <scope>NUCLEOTIDE SEQUENCE [LARGE SCALE GENOMIC DNA]</scope>
    <source>
        <strain evidence="12 13">TM138-S3</strain>
    </source>
</reference>
<comment type="catalytic activity">
    <reaction evidence="9">
        <text>feruloyl-polysaccharide + H2O = ferulate + polysaccharide.</text>
        <dbReference type="EC" id="3.1.1.73"/>
    </reaction>
</comment>
<feature type="region of interest" description="Disordered" evidence="11">
    <location>
        <begin position="59"/>
        <end position="213"/>
    </location>
</feature>
<dbReference type="RefSeq" id="XP_069230034.1">
    <property type="nucleotide sequence ID" value="XM_069372638.1"/>
</dbReference>